<dbReference type="eggNOG" id="COG1802">
    <property type="taxonomic scope" value="Bacteria"/>
</dbReference>
<dbReference type="Gene3D" id="1.10.10.10">
    <property type="entry name" value="Winged helix-like DNA-binding domain superfamily/Winged helix DNA-binding domain"/>
    <property type="match status" value="1"/>
</dbReference>
<comment type="caution">
    <text evidence="5">The sequence shown here is derived from an EMBL/GenBank/DDBJ whole genome shotgun (WGS) entry which is preliminary data.</text>
</comment>
<dbReference type="Proteomes" id="UP000019849">
    <property type="component" value="Unassembled WGS sequence"/>
</dbReference>
<keyword evidence="2" id="KW-0238">DNA-binding</keyword>
<dbReference type="OrthoDB" id="9815654at2"/>
<evidence type="ECO:0000256" key="1">
    <source>
        <dbReference type="ARBA" id="ARBA00023015"/>
    </source>
</evidence>
<dbReference type="PANTHER" id="PTHR43537">
    <property type="entry name" value="TRANSCRIPTIONAL REGULATOR, GNTR FAMILY"/>
    <property type="match status" value="1"/>
</dbReference>
<evidence type="ECO:0000313" key="6">
    <source>
        <dbReference type="EMBL" id="TDR32908.1"/>
    </source>
</evidence>
<dbReference type="SUPFAM" id="SSF46785">
    <property type="entry name" value="Winged helix' DNA-binding domain"/>
    <property type="match status" value="1"/>
</dbReference>
<accession>A0A011TEY7</accession>
<dbReference type="EMBL" id="JENY01000031">
    <property type="protein sequence ID" value="EXL02407.1"/>
    <property type="molecule type" value="Genomic_DNA"/>
</dbReference>
<dbReference type="HOGENOM" id="CLU_017584_5_4_5"/>
<dbReference type="Pfam" id="PF00392">
    <property type="entry name" value="GntR"/>
    <property type="match status" value="1"/>
</dbReference>
<keyword evidence="3" id="KW-0804">Transcription</keyword>
<reference evidence="5 7" key="1">
    <citation type="submission" date="2014-02" db="EMBL/GenBank/DDBJ databases">
        <title>Aquamicrobium defluvii Genome sequencing.</title>
        <authorList>
            <person name="Wang X."/>
        </authorList>
    </citation>
    <scope>NUCLEOTIDE SEQUENCE [LARGE SCALE GENOMIC DNA]</scope>
    <source>
        <strain evidence="5 7">W13Z1</strain>
    </source>
</reference>
<dbReference type="Gene3D" id="1.20.120.530">
    <property type="entry name" value="GntR ligand-binding domain-like"/>
    <property type="match status" value="1"/>
</dbReference>
<evidence type="ECO:0000313" key="8">
    <source>
        <dbReference type="Proteomes" id="UP000294958"/>
    </source>
</evidence>
<evidence type="ECO:0000313" key="5">
    <source>
        <dbReference type="EMBL" id="EXL02407.1"/>
    </source>
</evidence>
<protein>
    <submittedName>
        <fullName evidence="5">GntR family transcriptional regulator</fullName>
    </submittedName>
</protein>
<dbReference type="PROSITE" id="PS50949">
    <property type="entry name" value="HTH_GNTR"/>
    <property type="match status" value="1"/>
</dbReference>
<dbReference type="RefSeq" id="WP_035031182.1">
    <property type="nucleotide sequence ID" value="NZ_KK073903.1"/>
</dbReference>
<gene>
    <name evidence="5" type="ORF">BG36_15025</name>
    <name evidence="6" type="ORF">DES43_12538</name>
</gene>
<dbReference type="AlphaFoldDB" id="A0A011TEY7"/>
<dbReference type="SUPFAM" id="SSF48008">
    <property type="entry name" value="GntR ligand-binding domain-like"/>
    <property type="match status" value="1"/>
</dbReference>
<dbReference type="InterPro" id="IPR008920">
    <property type="entry name" value="TF_FadR/GntR_C"/>
</dbReference>
<dbReference type="InterPro" id="IPR036390">
    <property type="entry name" value="WH_DNA-bd_sf"/>
</dbReference>
<organism evidence="5 7">
    <name type="scientific">Aquamicrobium defluvii</name>
    <dbReference type="NCBI Taxonomy" id="69279"/>
    <lineage>
        <taxon>Bacteria</taxon>
        <taxon>Pseudomonadati</taxon>
        <taxon>Pseudomonadota</taxon>
        <taxon>Alphaproteobacteria</taxon>
        <taxon>Hyphomicrobiales</taxon>
        <taxon>Phyllobacteriaceae</taxon>
        <taxon>Aquamicrobium</taxon>
    </lineage>
</organism>
<dbReference type="GO" id="GO:0003700">
    <property type="term" value="F:DNA-binding transcription factor activity"/>
    <property type="evidence" value="ECO:0007669"/>
    <property type="project" value="InterPro"/>
</dbReference>
<keyword evidence="8" id="KW-1185">Reference proteome</keyword>
<dbReference type="InterPro" id="IPR000524">
    <property type="entry name" value="Tscrpt_reg_HTH_GntR"/>
</dbReference>
<dbReference type="InterPro" id="IPR011711">
    <property type="entry name" value="GntR_C"/>
</dbReference>
<dbReference type="InterPro" id="IPR036388">
    <property type="entry name" value="WH-like_DNA-bd_sf"/>
</dbReference>
<dbReference type="EMBL" id="SNZF01000025">
    <property type="protein sequence ID" value="TDR32908.1"/>
    <property type="molecule type" value="Genomic_DNA"/>
</dbReference>
<evidence type="ECO:0000256" key="2">
    <source>
        <dbReference type="ARBA" id="ARBA00023125"/>
    </source>
</evidence>
<dbReference type="STRING" id="69279.BG36_15025"/>
<reference evidence="6 8" key="2">
    <citation type="submission" date="2019-03" db="EMBL/GenBank/DDBJ databases">
        <title>Genomic Encyclopedia of Type Strains, Phase IV (KMG-IV): sequencing the most valuable type-strain genomes for metagenomic binning, comparative biology and taxonomic classification.</title>
        <authorList>
            <person name="Goeker M."/>
        </authorList>
    </citation>
    <scope>NUCLEOTIDE SEQUENCE [LARGE SCALE GENOMIC DNA]</scope>
    <source>
        <strain evidence="6 8">DSM 11603</strain>
    </source>
</reference>
<keyword evidence="1" id="KW-0805">Transcription regulation</keyword>
<evidence type="ECO:0000259" key="4">
    <source>
        <dbReference type="PROSITE" id="PS50949"/>
    </source>
</evidence>
<dbReference type="GO" id="GO:0003677">
    <property type="term" value="F:DNA binding"/>
    <property type="evidence" value="ECO:0007669"/>
    <property type="project" value="UniProtKB-KW"/>
</dbReference>
<evidence type="ECO:0000313" key="7">
    <source>
        <dbReference type="Proteomes" id="UP000019849"/>
    </source>
</evidence>
<dbReference type="PATRIC" id="fig|69279.3.peg.4066"/>
<sequence>MNIQPLEQGNLSARAYIALREGLISGQFRPGQRLVMQDLAEKLGTSVTPVREACLRLVSERGLELRSGRFVTVPPMTLARYMEVRTIRLSLEGLAAGLAAETATEEEIDRLVEIQTIFEKVDRAGDPEDAFRYNRDFHFAVYRLSRMDMLVAHIESLWVSMGPMLTVFFKEGEHKYIGAAEHQNVIAALRERKPARARTAIERDLILGGEDFLRFLRTHEEFAVS</sequence>
<feature type="domain" description="HTH gntR-type" evidence="4">
    <location>
        <begin position="9"/>
        <end position="76"/>
    </location>
</feature>
<evidence type="ECO:0000256" key="3">
    <source>
        <dbReference type="ARBA" id="ARBA00023163"/>
    </source>
</evidence>
<proteinExistence type="predicted"/>
<dbReference type="PANTHER" id="PTHR43537:SF39">
    <property type="entry name" value="HTH-TYPE TRANSCRIPTIONAL REGULATOR MCBR"/>
    <property type="match status" value="1"/>
</dbReference>
<dbReference type="Pfam" id="PF07729">
    <property type="entry name" value="FCD"/>
    <property type="match status" value="1"/>
</dbReference>
<dbReference type="Proteomes" id="UP000294958">
    <property type="component" value="Unassembled WGS sequence"/>
</dbReference>
<dbReference type="SMART" id="SM00345">
    <property type="entry name" value="HTH_GNTR"/>
    <property type="match status" value="1"/>
</dbReference>
<name>A0A011TEY7_9HYPH</name>
<dbReference type="SMART" id="SM00895">
    <property type="entry name" value="FCD"/>
    <property type="match status" value="1"/>
</dbReference>